<accession>A0A0L6UWA0</accession>
<dbReference type="Proteomes" id="UP000037035">
    <property type="component" value="Unassembled WGS sequence"/>
</dbReference>
<name>A0A0L6UWA0_9BASI</name>
<dbReference type="AlphaFoldDB" id="A0A0L6UWA0"/>
<dbReference type="VEuPathDB" id="FungiDB:VP01_3443g4"/>
<evidence type="ECO:0000313" key="2">
    <source>
        <dbReference type="Proteomes" id="UP000037035"/>
    </source>
</evidence>
<reference evidence="1 2" key="1">
    <citation type="submission" date="2015-08" db="EMBL/GenBank/DDBJ databases">
        <title>Next Generation Sequencing and Analysis of the Genome of Puccinia sorghi L Schw, the Causal Agent of Maize Common Rust.</title>
        <authorList>
            <person name="Rochi L."/>
            <person name="Burguener G."/>
            <person name="Darino M."/>
            <person name="Turjanski A."/>
            <person name="Kreff E."/>
            <person name="Dieguez M.J."/>
            <person name="Sacco F."/>
        </authorList>
    </citation>
    <scope>NUCLEOTIDE SEQUENCE [LARGE SCALE GENOMIC DNA]</scope>
    <source>
        <strain evidence="1 2">RO10H11247</strain>
    </source>
</reference>
<organism evidence="1 2">
    <name type="scientific">Puccinia sorghi</name>
    <dbReference type="NCBI Taxonomy" id="27349"/>
    <lineage>
        <taxon>Eukaryota</taxon>
        <taxon>Fungi</taxon>
        <taxon>Dikarya</taxon>
        <taxon>Basidiomycota</taxon>
        <taxon>Pucciniomycotina</taxon>
        <taxon>Pucciniomycetes</taxon>
        <taxon>Pucciniales</taxon>
        <taxon>Pucciniaceae</taxon>
        <taxon>Puccinia</taxon>
    </lineage>
</organism>
<evidence type="ECO:0000313" key="1">
    <source>
        <dbReference type="EMBL" id="KNZ52803.1"/>
    </source>
</evidence>
<protein>
    <submittedName>
        <fullName evidence="1">Uncharacterized protein</fullName>
    </submittedName>
</protein>
<proteinExistence type="predicted"/>
<comment type="caution">
    <text evidence="1">The sequence shown here is derived from an EMBL/GenBank/DDBJ whole genome shotgun (WGS) entry which is preliminary data.</text>
</comment>
<dbReference type="EMBL" id="LAVV01008439">
    <property type="protein sequence ID" value="KNZ52803.1"/>
    <property type="molecule type" value="Genomic_DNA"/>
</dbReference>
<keyword evidence="2" id="KW-1185">Reference proteome</keyword>
<gene>
    <name evidence="1" type="ORF">VP01_3443g4</name>
</gene>
<sequence>MEKPVLSINRIYTLNRNFLAVWKLPTILGYNCAVKKILAYKRNIGEEVVVLPISRNKLEGFLFCVGISTFHNIKVLSASHHKVYKLLEKTIEKYFWNLGIGYFS</sequence>